<dbReference type="EMBL" id="HACG01048829">
    <property type="protein sequence ID" value="CEK95694.1"/>
    <property type="molecule type" value="Transcribed_RNA"/>
</dbReference>
<proteinExistence type="predicted"/>
<gene>
    <name evidence="2" type="primary">ORF208358</name>
</gene>
<feature type="region of interest" description="Disordered" evidence="1">
    <location>
        <begin position="35"/>
        <end position="59"/>
    </location>
</feature>
<feature type="compositionally biased region" description="Polar residues" evidence="1">
    <location>
        <begin position="39"/>
        <end position="59"/>
    </location>
</feature>
<protein>
    <submittedName>
        <fullName evidence="2">Uncharacterized protein</fullName>
    </submittedName>
</protein>
<name>A0A0B7BQY6_9EUPU</name>
<dbReference type="AlphaFoldDB" id="A0A0B7BQY6"/>
<organism evidence="2">
    <name type="scientific">Arion vulgaris</name>
    <dbReference type="NCBI Taxonomy" id="1028688"/>
    <lineage>
        <taxon>Eukaryota</taxon>
        <taxon>Metazoa</taxon>
        <taxon>Spiralia</taxon>
        <taxon>Lophotrochozoa</taxon>
        <taxon>Mollusca</taxon>
        <taxon>Gastropoda</taxon>
        <taxon>Heterobranchia</taxon>
        <taxon>Euthyneura</taxon>
        <taxon>Panpulmonata</taxon>
        <taxon>Eupulmonata</taxon>
        <taxon>Stylommatophora</taxon>
        <taxon>Helicina</taxon>
        <taxon>Arionoidea</taxon>
        <taxon>Arionidae</taxon>
        <taxon>Arion</taxon>
    </lineage>
</organism>
<evidence type="ECO:0000313" key="2">
    <source>
        <dbReference type="EMBL" id="CEK95694.1"/>
    </source>
</evidence>
<accession>A0A0B7BQY6</accession>
<sequence length="59" mass="6501">MGHCGHRAHLYIIGLRDVTACTCGAVPRAHSARLPQPEQCENGNLANRNNPTKQTMAYR</sequence>
<evidence type="ECO:0000256" key="1">
    <source>
        <dbReference type="SAM" id="MobiDB-lite"/>
    </source>
</evidence>
<reference evidence="2" key="1">
    <citation type="submission" date="2014-12" db="EMBL/GenBank/DDBJ databases">
        <title>Insight into the proteome of Arion vulgaris.</title>
        <authorList>
            <person name="Aradska J."/>
            <person name="Bulat T."/>
            <person name="Smidak R."/>
            <person name="Sarate P."/>
            <person name="Gangsoo J."/>
            <person name="Sialana F."/>
            <person name="Bilban M."/>
            <person name="Lubec G."/>
        </authorList>
    </citation>
    <scope>NUCLEOTIDE SEQUENCE</scope>
    <source>
        <tissue evidence="2">Skin</tissue>
    </source>
</reference>